<dbReference type="RefSeq" id="WP_262991884.1">
    <property type="nucleotide sequence ID" value="NZ_JAOTJC010000003.1"/>
</dbReference>
<name>A0ABT2VLN5_9ALTE</name>
<protein>
    <submittedName>
        <fullName evidence="2">DUF5610 domain-containing protein</fullName>
    </submittedName>
</protein>
<dbReference type="Proteomes" id="UP001209257">
    <property type="component" value="Unassembled WGS sequence"/>
</dbReference>
<accession>A0ABT2VLN5</accession>
<organism evidence="2 3">
    <name type="scientific">Alteromonas salexigens</name>
    <dbReference type="NCBI Taxonomy" id="2982530"/>
    <lineage>
        <taxon>Bacteria</taxon>
        <taxon>Pseudomonadati</taxon>
        <taxon>Pseudomonadota</taxon>
        <taxon>Gammaproteobacteria</taxon>
        <taxon>Alteromonadales</taxon>
        <taxon>Alteromonadaceae</taxon>
        <taxon>Alteromonas/Salinimonas group</taxon>
        <taxon>Alteromonas</taxon>
    </lineage>
</organism>
<dbReference type="InterPro" id="IPR041651">
    <property type="entry name" value="DUF5610"/>
</dbReference>
<comment type="caution">
    <text evidence="2">The sequence shown here is derived from an EMBL/GenBank/DDBJ whole genome shotgun (WGS) entry which is preliminary data.</text>
</comment>
<proteinExistence type="predicted"/>
<keyword evidence="3" id="KW-1185">Reference proteome</keyword>
<gene>
    <name evidence="2" type="ORF">OCL06_01060</name>
</gene>
<evidence type="ECO:0000313" key="2">
    <source>
        <dbReference type="EMBL" id="MCU7553181.1"/>
    </source>
</evidence>
<dbReference type="EMBL" id="JAOTJC010000003">
    <property type="protein sequence ID" value="MCU7553181.1"/>
    <property type="molecule type" value="Genomic_DNA"/>
</dbReference>
<evidence type="ECO:0000313" key="3">
    <source>
        <dbReference type="Proteomes" id="UP001209257"/>
    </source>
</evidence>
<dbReference type="Pfam" id="PF18433">
    <property type="entry name" value="DUF5610"/>
    <property type="match status" value="1"/>
</dbReference>
<evidence type="ECO:0000259" key="1">
    <source>
        <dbReference type="Pfam" id="PF18433"/>
    </source>
</evidence>
<sequence>MNVGQIKAFLGDQKSSVHPDTAIKKQLQEEGLRQAAEFKQAQTSAVSVSSSNTAIGLKIFSGSMTQAVKIDGKQPSVPPQEKAEDGKTSLFDFEKVAKNVMQFVGGVLEGAARGGADKGRLSELFSQAREGVAKGIAMAEKDIGAFMNEDIAEGIDRSRSLIKDRIDTLENKLFGNDTALSNVASLQAGASESRTGSILIRTRDGDELTLSFESLQQYRYAQQTQVSAGAATGQPGEGSNGPAVGIQQTSLYEYFERSGMSFSLKGELDEDEMKAIADLVGQASELADTFFGGDMDKAFEEALALGFNDKELVGYALQLNQTKQAQVVEAYESIQHYREDNQDANKYGNVVSPVSQYVDKMLSTFNNAGENLQGGDDYNNLVNGIINEMEDVQVPDLISALNRFHSFNQRILDALPGNQQVASEAGDDSQRDNSEA</sequence>
<reference evidence="3" key="1">
    <citation type="submission" date="2023-07" db="EMBL/GenBank/DDBJ databases">
        <title>Study on multiphase classification of strain Alteromonas salexigens isolated from the Yellow Sea.</title>
        <authorList>
            <person name="Sun L."/>
        </authorList>
    </citation>
    <scope>NUCLEOTIDE SEQUENCE [LARGE SCALE GENOMIC DNA]</scope>
    <source>
        <strain evidence="3">ASW11-19</strain>
    </source>
</reference>
<feature type="domain" description="DUF5610" evidence="1">
    <location>
        <begin position="62"/>
        <end position="169"/>
    </location>
</feature>